<dbReference type="RefSeq" id="WP_246454882.1">
    <property type="nucleotide sequence ID" value="NZ_AP027362.1"/>
</dbReference>
<comment type="caution">
    <text evidence="1">The sequence shown here is derived from an EMBL/GenBank/DDBJ whole genome shotgun (WGS) entry which is preliminary data.</text>
</comment>
<accession>A0A7X0NF48</accession>
<dbReference type="EMBL" id="JACHHU010000004">
    <property type="protein sequence ID" value="MBB6542313.1"/>
    <property type="molecule type" value="Genomic_DNA"/>
</dbReference>
<gene>
    <name evidence="1" type="ORF">HNQ55_000800</name>
</gene>
<dbReference type="AlphaFoldDB" id="A0A7X0NF48"/>
<proteinExistence type="predicted"/>
<evidence type="ECO:0000313" key="1">
    <source>
        <dbReference type="EMBL" id="MBB6542313.1"/>
    </source>
</evidence>
<evidence type="ECO:0000313" key="2">
    <source>
        <dbReference type="Proteomes" id="UP000537141"/>
    </source>
</evidence>
<name>A0A7X0NF48_9GAMM</name>
<organism evidence="1 2">
    <name type="scientific">Thalassotalea piscium</name>
    <dbReference type="NCBI Taxonomy" id="1230533"/>
    <lineage>
        <taxon>Bacteria</taxon>
        <taxon>Pseudomonadati</taxon>
        <taxon>Pseudomonadota</taxon>
        <taxon>Gammaproteobacteria</taxon>
        <taxon>Alteromonadales</taxon>
        <taxon>Colwelliaceae</taxon>
        <taxon>Thalassotalea</taxon>
    </lineage>
</organism>
<keyword evidence="2" id="KW-1185">Reference proteome</keyword>
<reference evidence="1 2" key="1">
    <citation type="submission" date="2020-08" db="EMBL/GenBank/DDBJ databases">
        <title>Genomic Encyclopedia of Type Strains, Phase IV (KMG-IV): sequencing the most valuable type-strain genomes for metagenomic binning, comparative biology and taxonomic classification.</title>
        <authorList>
            <person name="Goeker M."/>
        </authorList>
    </citation>
    <scope>NUCLEOTIDE SEQUENCE [LARGE SCALE GENOMIC DNA]</scope>
    <source>
        <strain evidence="1 2">DSM 26287</strain>
    </source>
</reference>
<evidence type="ECO:0008006" key="3">
    <source>
        <dbReference type="Google" id="ProtNLM"/>
    </source>
</evidence>
<sequence>MNTTTPVNTETAHGIKTANLVKDQTEVEGQMALDLIQSANINTQLAAPAPVGHKGHIINITA</sequence>
<protein>
    <recommendedName>
        <fullName evidence="3">Motility protein</fullName>
    </recommendedName>
</protein>
<dbReference type="Proteomes" id="UP000537141">
    <property type="component" value="Unassembled WGS sequence"/>
</dbReference>